<evidence type="ECO:0000256" key="5">
    <source>
        <dbReference type="ARBA" id="ARBA00022692"/>
    </source>
</evidence>
<feature type="domain" description="Type II secretion system protein GspF" evidence="9">
    <location>
        <begin position="76"/>
        <end position="198"/>
    </location>
</feature>
<dbReference type="FunFam" id="1.20.81.30:FF:000001">
    <property type="entry name" value="Type II secretion system protein F"/>
    <property type="match status" value="2"/>
</dbReference>
<proteinExistence type="inferred from homology"/>
<dbReference type="PRINTS" id="PR00812">
    <property type="entry name" value="BCTERIALGSPF"/>
</dbReference>
<keyword evidence="11" id="KW-1185">Reference proteome</keyword>
<organism evidence="10 11">
    <name type="scientific">Sulfitobacter sabulilitoris</name>
    <dbReference type="NCBI Taxonomy" id="2562655"/>
    <lineage>
        <taxon>Bacteria</taxon>
        <taxon>Pseudomonadati</taxon>
        <taxon>Pseudomonadota</taxon>
        <taxon>Alphaproteobacteria</taxon>
        <taxon>Rhodobacterales</taxon>
        <taxon>Roseobacteraceae</taxon>
        <taxon>Sulfitobacter</taxon>
    </lineage>
</organism>
<evidence type="ECO:0000313" key="11">
    <source>
        <dbReference type="Proteomes" id="UP000309550"/>
    </source>
</evidence>
<evidence type="ECO:0000259" key="9">
    <source>
        <dbReference type="Pfam" id="PF00482"/>
    </source>
</evidence>
<dbReference type="Proteomes" id="UP000309550">
    <property type="component" value="Unassembled WGS sequence"/>
</dbReference>
<keyword evidence="6 8" id="KW-1133">Transmembrane helix</keyword>
<evidence type="ECO:0000313" key="10">
    <source>
        <dbReference type="EMBL" id="TMM51793.1"/>
    </source>
</evidence>
<dbReference type="GO" id="GO:0005886">
    <property type="term" value="C:plasma membrane"/>
    <property type="evidence" value="ECO:0007669"/>
    <property type="project" value="UniProtKB-SubCell"/>
</dbReference>
<reference evidence="10 11" key="1">
    <citation type="submission" date="2019-05" db="EMBL/GenBank/DDBJ databases">
        <title>Sulfitobacter sabulilitoris sp. nov., isolated from a marine sand.</title>
        <authorList>
            <person name="Yoon J.-H."/>
        </authorList>
    </citation>
    <scope>NUCLEOTIDE SEQUENCE [LARGE SCALE GENOMIC DNA]</scope>
    <source>
        <strain evidence="10 11">HSMS-29</strain>
    </source>
</reference>
<comment type="subcellular location">
    <subcellularLocation>
        <location evidence="1">Cell inner membrane</location>
        <topology evidence="1">Multi-pass membrane protein</topology>
    </subcellularLocation>
</comment>
<sequence length="409" mass="43108">MAAFVFHAVDDRGRKSKGVVEATSAAAARQSLRGRKLLPLSVEPTRQRPKAAASGLGIAALGAGRGIGVRALTLVTRQLATLVGARVPIEQALRIVADQARAPRVKSLMLNLRSSVMDGQSLAAALDDYPKVFGEFYRASVRAGEASGQLDAVMEHLATHVEQQAKNLQTLQLALIYPALLALVSLGVIVALLTFVVPDIVRVFTSRGADLPFLTRALIAVSDGVNRFGLAALGVVFAAGGAGLWALRHPPLRLRWHRFLARTPGTRGFVARINAAQFTGTLATLVVSRVPLTDALKAATDTVPNIHIRARMSDVAARVREGAALSRAMTDAEVFPPMLLAMVVSGEASGNLGPALERAAEDQTRDLKALVSTLVALVEPGVLLIMGGIVMVLVLAILLPIVNLNSLVG</sequence>
<accession>A0A5S3PD47</accession>
<feature type="transmembrane region" description="Helical" evidence="8">
    <location>
        <begin position="174"/>
        <end position="197"/>
    </location>
</feature>
<keyword evidence="5 8" id="KW-0812">Transmembrane</keyword>
<feature type="transmembrane region" description="Helical" evidence="8">
    <location>
        <begin position="228"/>
        <end position="247"/>
    </location>
</feature>
<keyword evidence="4" id="KW-0997">Cell inner membrane</keyword>
<evidence type="ECO:0000256" key="8">
    <source>
        <dbReference type="SAM" id="Phobius"/>
    </source>
</evidence>
<name>A0A5S3PD47_9RHOB</name>
<feature type="transmembrane region" description="Helical" evidence="8">
    <location>
        <begin position="374"/>
        <end position="402"/>
    </location>
</feature>
<dbReference type="RefSeq" id="WP_138662865.1">
    <property type="nucleotide sequence ID" value="NZ_VANS01000003.1"/>
</dbReference>
<dbReference type="GO" id="GO:0015628">
    <property type="term" value="P:protein secretion by the type II secretion system"/>
    <property type="evidence" value="ECO:0007669"/>
    <property type="project" value="TreeGrafter"/>
</dbReference>
<evidence type="ECO:0000256" key="6">
    <source>
        <dbReference type="ARBA" id="ARBA00022989"/>
    </source>
</evidence>
<evidence type="ECO:0000256" key="4">
    <source>
        <dbReference type="ARBA" id="ARBA00022519"/>
    </source>
</evidence>
<keyword evidence="3" id="KW-1003">Cell membrane</keyword>
<dbReference type="PANTHER" id="PTHR30012">
    <property type="entry name" value="GENERAL SECRETION PATHWAY PROTEIN"/>
    <property type="match status" value="1"/>
</dbReference>
<evidence type="ECO:0000256" key="2">
    <source>
        <dbReference type="ARBA" id="ARBA00005745"/>
    </source>
</evidence>
<protein>
    <submittedName>
        <fullName evidence="10">Type II secretion system protein GspF</fullName>
    </submittedName>
</protein>
<dbReference type="OrthoDB" id="9805682at2"/>
<dbReference type="Pfam" id="PF00482">
    <property type="entry name" value="T2SSF"/>
    <property type="match status" value="2"/>
</dbReference>
<keyword evidence="7 8" id="KW-0472">Membrane</keyword>
<evidence type="ECO:0000256" key="7">
    <source>
        <dbReference type="ARBA" id="ARBA00023136"/>
    </source>
</evidence>
<comment type="similarity">
    <text evidence="2">Belongs to the GSP F family.</text>
</comment>
<dbReference type="AlphaFoldDB" id="A0A5S3PD47"/>
<feature type="domain" description="Type II secretion system protein GspF" evidence="9">
    <location>
        <begin position="278"/>
        <end position="400"/>
    </location>
</feature>
<dbReference type="EMBL" id="VANS01000003">
    <property type="protein sequence ID" value="TMM51793.1"/>
    <property type="molecule type" value="Genomic_DNA"/>
</dbReference>
<dbReference type="InterPro" id="IPR042094">
    <property type="entry name" value="T2SS_GspF_sf"/>
</dbReference>
<dbReference type="InterPro" id="IPR003004">
    <property type="entry name" value="GspF/PilC"/>
</dbReference>
<dbReference type="InterPro" id="IPR018076">
    <property type="entry name" value="T2SS_GspF_dom"/>
</dbReference>
<evidence type="ECO:0000256" key="3">
    <source>
        <dbReference type="ARBA" id="ARBA00022475"/>
    </source>
</evidence>
<evidence type="ECO:0000256" key="1">
    <source>
        <dbReference type="ARBA" id="ARBA00004429"/>
    </source>
</evidence>
<dbReference type="Gene3D" id="1.20.81.30">
    <property type="entry name" value="Type II secretion system (T2SS), domain F"/>
    <property type="match status" value="2"/>
</dbReference>
<dbReference type="PANTHER" id="PTHR30012:SF0">
    <property type="entry name" value="TYPE II SECRETION SYSTEM PROTEIN F-RELATED"/>
    <property type="match status" value="1"/>
</dbReference>
<comment type="caution">
    <text evidence="10">The sequence shown here is derived from an EMBL/GenBank/DDBJ whole genome shotgun (WGS) entry which is preliminary data.</text>
</comment>
<gene>
    <name evidence="10" type="ORF">FDT80_13680</name>
</gene>